<dbReference type="AlphaFoldDB" id="A0A0D6P350"/>
<dbReference type="OrthoDB" id="9783091at2"/>
<dbReference type="Pfam" id="PF03799">
    <property type="entry name" value="FtsQ_DivIB_C"/>
    <property type="match status" value="1"/>
</dbReference>
<dbReference type="PROSITE" id="PS51779">
    <property type="entry name" value="POTRA"/>
    <property type="match status" value="1"/>
</dbReference>
<dbReference type="HAMAP" id="MF_00911">
    <property type="entry name" value="FtsQ_subfam"/>
    <property type="match status" value="1"/>
</dbReference>
<dbReference type="InterPro" id="IPR005548">
    <property type="entry name" value="Cell_div_FtsQ/DivIB_C"/>
</dbReference>
<evidence type="ECO:0000259" key="11">
    <source>
        <dbReference type="PROSITE" id="PS51779"/>
    </source>
</evidence>
<comment type="function">
    <text evidence="9">Essential cell division protein.</text>
</comment>
<organism evidence="12 13">
    <name type="scientific">Acidisphaera rubrifaciens HS-AP3</name>
    <dbReference type="NCBI Taxonomy" id="1231350"/>
    <lineage>
        <taxon>Bacteria</taxon>
        <taxon>Pseudomonadati</taxon>
        <taxon>Pseudomonadota</taxon>
        <taxon>Alphaproteobacteria</taxon>
        <taxon>Acetobacterales</taxon>
        <taxon>Acetobacteraceae</taxon>
        <taxon>Acidisphaera</taxon>
    </lineage>
</organism>
<evidence type="ECO:0000256" key="10">
    <source>
        <dbReference type="SAM" id="MobiDB-lite"/>
    </source>
</evidence>
<dbReference type="Gene3D" id="3.40.50.11690">
    <property type="entry name" value="Cell division protein FtsQ/DivIB"/>
    <property type="match status" value="1"/>
</dbReference>
<keyword evidence="13" id="KW-1185">Reference proteome</keyword>
<feature type="compositionally biased region" description="Basic and acidic residues" evidence="10">
    <location>
        <begin position="278"/>
        <end position="305"/>
    </location>
</feature>
<protein>
    <recommendedName>
        <fullName evidence="9">Cell division protein FtsQ</fullName>
    </recommendedName>
</protein>
<keyword evidence="4 9" id="KW-0132">Cell division</keyword>
<keyword evidence="3 9" id="KW-0997">Cell inner membrane</keyword>
<proteinExistence type="inferred from homology"/>
<keyword evidence="5 9" id="KW-0812">Transmembrane</keyword>
<dbReference type="InterPro" id="IPR013685">
    <property type="entry name" value="POTRA_FtsQ_type"/>
</dbReference>
<keyword evidence="8 9" id="KW-0131">Cell cycle</keyword>
<dbReference type="RefSeq" id="WP_084623148.1">
    <property type="nucleotide sequence ID" value="NZ_BANB01000071.1"/>
</dbReference>
<dbReference type="PANTHER" id="PTHR35851">
    <property type="entry name" value="CELL DIVISION PROTEIN FTSQ"/>
    <property type="match status" value="1"/>
</dbReference>
<dbReference type="EMBL" id="BANB01000071">
    <property type="protein sequence ID" value="GAN76180.1"/>
    <property type="molecule type" value="Genomic_DNA"/>
</dbReference>
<name>A0A0D6P350_9PROT</name>
<evidence type="ECO:0000256" key="5">
    <source>
        <dbReference type="ARBA" id="ARBA00022692"/>
    </source>
</evidence>
<dbReference type="Proteomes" id="UP000032680">
    <property type="component" value="Unassembled WGS sequence"/>
</dbReference>
<evidence type="ECO:0000256" key="2">
    <source>
        <dbReference type="ARBA" id="ARBA00022475"/>
    </source>
</evidence>
<dbReference type="Pfam" id="PF08478">
    <property type="entry name" value="POTRA_1"/>
    <property type="match status" value="1"/>
</dbReference>
<evidence type="ECO:0000256" key="4">
    <source>
        <dbReference type="ARBA" id="ARBA00022618"/>
    </source>
</evidence>
<sequence>MPRVVRQPRNSVNDRPGRLKLLLRRQRRVLRRFVWVLVLLPVLGAGALALRTANGQGTLVTLRERLGAATATLGMRVTDIRVEGRANTPEPLLRAAIGVSKGDPTLGFSVAAARARIESLAWVESATVERRLPGTIVVQLVERRPYAIWQHNGRFVLVDRNGQIVADEDVGHFRNLPLIVGAGAPDGAAVLLDALRDRPSIQSHVVAAVRIGQRRWNLRLKNGADVMLPEGHEAAALDRLVMLERDHALLDRPLQYVDMRLPDRLVVHPAAAASDVKPASEHGDTDKAASGKPDGAKPDSARRPT</sequence>
<evidence type="ECO:0000256" key="3">
    <source>
        <dbReference type="ARBA" id="ARBA00022519"/>
    </source>
</evidence>
<reference evidence="12 13" key="1">
    <citation type="submission" date="2012-11" db="EMBL/GenBank/DDBJ databases">
        <title>Whole genome sequence of Acidisphaera rubrifaciens HS-AP3.</title>
        <authorList>
            <person name="Azuma Y."/>
            <person name="Higashiura N."/>
            <person name="Hirakawa H."/>
            <person name="Matsushita K."/>
        </authorList>
    </citation>
    <scope>NUCLEOTIDE SEQUENCE [LARGE SCALE GENOMIC DNA]</scope>
    <source>
        <strain evidence="12 13">HS-AP3</strain>
    </source>
</reference>
<dbReference type="GO" id="GO:0005886">
    <property type="term" value="C:plasma membrane"/>
    <property type="evidence" value="ECO:0007669"/>
    <property type="project" value="UniProtKB-SubCell"/>
</dbReference>
<evidence type="ECO:0000256" key="7">
    <source>
        <dbReference type="ARBA" id="ARBA00023136"/>
    </source>
</evidence>
<dbReference type="InterPro" id="IPR026579">
    <property type="entry name" value="FtsQ"/>
</dbReference>
<keyword evidence="2 9" id="KW-1003">Cell membrane</keyword>
<keyword evidence="7 9" id="KW-0472">Membrane</keyword>
<evidence type="ECO:0000256" key="8">
    <source>
        <dbReference type="ARBA" id="ARBA00023306"/>
    </source>
</evidence>
<dbReference type="Gene3D" id="3.10.20.310">
    <property type="entry name" value="membrane protein fhac"/>
    <property type="match status" value="1"/>
</dbReference>
<comment type="caution">
    <text evidence="12">The sequence shown here is derived from an EMBL/GenBank/DDBJ whole genome shotgun (WGS) entry which is preliminary data.</text>
</comment>
<evidence type="ECO:0000256" key="9">
    <source>
        <dbReference type="HAMAP-Rule" id="MF_00911"/>
    </source>
</evidence>
<dbReference type="GO" id="GO:0090529">
    <property type="term" value="P:cell septum assembly"/>
    <property type="evidence" value="ECO:0007669"/>
    <property type="project" value="InterPro"/>
</dbReference>
<feature type="domain" description="POTRA" evidence="11">
    <location>
        <begin position="75"/>
        <end position="143"/>
    </location>
</feature>
<comment type="similarity">
    <text evidence="9">Belongs to the FtsQ/DivIB family. FtsQ subfamily.</text>
</comment>
<dbReference type="InterPro" id="IPR045335">
    <property type="entry name" value="FtsQ_C_sf"/>
</dbReference>
<evidence type="ECO:0000313" key="13">
    <source>
        <dbReference type="Proteomes" id="UP000032680"/>
    </source>
</evidence>
<comment type="subcellular location">
    <subcellularLocation>
        <location evidence="9">Cell inner membrane</location>
        <topology evidence="9">Single-pass type II membrane protein</topology>
    </subcellularLocation>
    <subcellularLocation>
        <location evidence="1">Membrane</location>
    </subcellularLocation>
    <text evidence="9">Localizes to the division septum.</text>
</comment>
<dbReference type="GO" id="GO:0043093">
    <property type="term" value="P:FtsZ-dependent cytokinesis"/>
    <property type="evidence" value="ECO:0007669"/>
    <property type="project" value="UniProtKB-UniRule"/>
</dbReference>
<gene>
    <name evidence="9" type="primary">ftsQ</name>
    <name evidence="12" type="ORF">Asru_0071_03</name>
</gene>
<dbReference type="PANTHER" id="PTHR35851:SF1">
    <property type="entry name" value="CELL DIVISION PROTEIN FTSQ"/>
    <property type="match status" value="1"/>
</dbReference>
<evidence type="ECO:0000313" key="12">
    <source>
        <dbReference type="EMBL" id="GAN76180.1"/>
    </source>
</evidence>
<dbReference type="InterPro" id="IPR034746">
    <property type="entry name" value="POTRA"/>
</dbReference>
<dbReference type="GO" id="GO:0032153">
    <property type="term" value="C:cell division site"/>
    <property type="evidence" value="ECO:0007669"/>
    <property type="project" value="UniProtKB-UniRule"/>
</dbReference>
<evidence type="ECO:0000256" key="6">
    <source>
        <dbReference type="ARBA" id="ARBA00022989"/>
    </source>
</evidence>
<accession>A0A0D6P350</accession>
<evidence type="ECO:0000256" key="1">
    <source>
        <dbReference type="ARBA" id="ARBA00004370"/>
    </source>
</evidence>
<feature type="region of interest" description="Disordered" evidence="10">
    <location>
        <begin position="271"/>
        <end position="305"/>
    </location>
</feature>
<keyword evidence="6 9" id="KW-1133">Transmembrane helix</keyword>